<protein>
    <recommendedName>
        <fullName evidence="6">UvrD-like helicase ATP-binding domain-containing protein</fullName>
    </recommendedName>
</protein>
<feature type="region of interest" description="Disordered" evidence="5">
    <location>
        <begin position="102"/>
        <end position="129"/>
    </location>
</feature>
<name>A0A0F9D1S1_9ZZZZ</name>
<evidence type="ECO:0000256" key="3">
    <source>
        <dbReference type="ARBA" id="ARBA00022806"/>
    </source>
</evidence>
<dbReference type="GO" id="GO:0016787">
    <property type="term" value="F:hydrolase activity"/>
    <property type="evidence" value="ECO:0007669"/>
    <property type="project" value="UniProtKB-KW"/>
</dbReference>
<dbReference type="AlphaFoldDB" id="A0A0F9D1S1"/>
<evidence type="ECO:0000256" key="1">
    <source>
        <dbReference type="ARBA" id="ARBA00022741"/>
    </source>
</evidence>
<evidence type="ECO:0000256" key="4">
    <source>
        <dbReference type="ARBA" id="ARBA00022840"/>
    </source>
</evidence>
<keyword evidence="1" id="KW-0547">Nucleotide-binding</keyword>
<dbReference type="PROSITE" id="PS51198">
    <property type="entry name" value="UVRD_HELICASE_ATP_BIND"/>
    <property type="match status" value="1"/>
</dbReference>
<dbReference type="Gene3D" id="3.40.50.300">
    <property type="entry name" value="P-loop containing nucleotide triphosphate hydrolases"/>
    <property type="match status" value="1"/>
</dbReference>
<dbReference type="InterPro" id="IPR027417">
    <property type="entry name" value="P-loop_NTPase"/>
</dbReference>
<dbReference type="PANTHER" id="PTHR11070:SF2">
    <property type="entry name" value="ATP-DEPENDENT DNA HELICASE SRS2"/>
    <property type="match status" value="1"/>
</dbReference>
<accession>A0A0F9D1S1</accession>
<dbReference type="GO" id="GO:0000725">
    <property type="term" value="P:recombinational repair"/>
    <property type="evidence" value="ECO:0007669"/>
    <property type="project" value="TreeGrafter"/>
</dbReference>
<proteinExistence type="predicted"/>
<feature type="non-terminal residue" evidence="7">
    <location>
        <position position="405"/>
    </location>
</feature>
<dbReference type="GO" id="GO:0043138">
    <property type="term" value="F:3'-5' DNA helicase activity"/>
    <property type="evidence" value="ECO:0007669"/>
    <property type="project" value="TreeGrafter"/>
</dbReference>
<sequence>MTVVTEKTSKTYVIIGPPGTGKTRNIAEQAKKIVLWAHEKYAGMHKRSVLLCSLTRAAAAEIAGRDLPLPRECIGTLHSHAFRALGSPSVAEKHLEDFNATNKRGYKLTQSKKTNTEDPSWDHHGNTGADEQHTAYHLYRARRLDRKVWPEHIQAFAKHYEQWKQDTDVVDFTDLIELALDTIPTPPGDPLVLIADEAQDLSALEYALLRKWGEATGKLIVTGDPYQALYVWRGAHPEIFLDPSIPKDHRKVLGQSYRVPRAVQKASLAWIRQLSTYQPIEYRSRPYEGSVGFCRANWRAPNVALDLADSYLAENKSVMVIASCSFLLGPTLKEAKKRGMPFSNPWRRKRGDWNLLQQNRGTSMSRRILDYLKMDPGIHGDKAGIWTAAEAHNWASVLKSQNILT</sequence>
<dbReference type="InterPro" id="IPR000212">
    <property type="entry name" value="DNA_helicase_UvrD/REP"/>
</dbReference>
<reference evidence="7" key="1">
    <citation type="journal article" date="2015" name="Nature">
        <title>Complex archaea that bridge the gap between prokaryotes and eukaryotes.</title>
        <authorList>
            <person name="Spang A."/>
            <person name="Saw J.H."/>
            <person name="Jorgensen S.L."/>
            <person name="Zaremba-Niedzwiedzka K."/>
            <person name="Martijn J."/>
            <person name="Lind A.E."/>
            <person name="van Eijk R."/>
            <person name="Schleper C."/>
            <person name="Guy L."/>
            <person name="Ettema T.J."/>
        </authorList>
    </citation>
    <scope>NUCLEOTIDE SEQUENCE</scope>
</reference>
<gene>
    <name evidence="7" type="ORF">LCGC14_2255040</name>
</gene>
<dbReference type="GO" id="GO:0005524">
    <property type="term" value="F:ATP binding"/>
    <property type="evidence" value="ECO:0007669"/>
    <property type="project" value="UniProtKB-KW"/>
</dbReference>
<feature type="compositionally biased region" description="Basic and acidic residues" evidence="5">
    <location>
        <begin position="114"/>
        <end position="129"/>
    </location>
</feature>
<keyword evidence="3" id="KW-0347">Helicase</keyword>
<dbReference type="SUPFAM" id="SSF52540">
    <property type="entry name" value="P-loop containing nucleoside triphosphate hydrolases"/>
    <property type="match status" value="1"/>
</dbReference>
<dbReference type="Pfam" id="PF00580">
    <property type="entry name" value="UvrD-helicase"/>
    <property type="match status" value="1"/>
</dbReference>
<dbReference type="InterPro" id="IPR014016">
    <property type="entry name" value="UvrD-like_ATP-bd"/>
</dbReference>
<evidence type="ECO:0000259" key="6">
    <source>
        <dbReference type="PROSITE" id="PS51198"/>
    </source>
</evidence>
<keyword evidence="2" id="KW-0378">Hydrolase</keyword>
<dbReference type="PANTHER" id="PTHR11070">
    <property type="entry name" value="UVRD / RECB / PCRA DNA HELICASE FAMILY MEMBER"/>
    <property type="match status" value="1"/>
</dbReference>
<evidence type="ECO:0000256" key="2">
    <source>
        <dbReference type="ARBA" id="ARBA00022801"/>
    </source>
</evidence>
<organism evidence="7">
    <name type="scientific">marine sediment metagenome</name>
    <dbReference type="NCBI Taxonomy" id="412755"/>
    <lineage>
        <taxon>unclassified sequences</taxon>
        <taxon>metagenomes</taxon>
        <taxon>ecological metagenomes</taxon>
    </lineage>
</organism>
<comment type="caution">
    <text evidence="7">The sequence shown here is derived from an EMBL/GenBank/DDBJ whole genome shotgun (WGS) entry which is preliminary data.</text>
</comment>
<evidence type="ECO:0000313" key="7">
    <source>
        <dbReference type="EMBL" id="KKL55474.1"/>
    </source>
</evidence>
<dbReference type="GO" id="GO:0003677">
    <property type="term" value="F:DNA binding"/>
    <property type="evidence" value="ECO:0007669"/>
    <property type="project" value="InterPro"/>
</dbReference>
<evidence type="ECO:0000256" key="5">
    <source>
        <dbReference type="SAM" id="MobiDB-lite"/>
    </source>
</evidence>
<feature type="domain" description="UvrD-like helicase ATP-binding" evidence="6">
    <location>
        <begin position="1"/>
        <end position="260"/>
    </location>
</feature>
<keyword evidence="4" id="KW-0067">ATP-binding</keyword>
<dbReference type="EMBL" id="LAZR01030828">
    <property type="protein sequence ID" value="KKL55474.1"/>
    <property type="molecule type" value="Genomic_DNA"/>
</dbReference>